<gene>
    <name evidence="1" type="ORF">AVDCRST_MAG49-1759</name>
</gene>
<protein>
    <submittedName>
        <fullName evidence="1">Uncharacterized protein</fullName>
    </submittedName>
</protein>
<name>A0A6J4UH13_9BACT</name>
<sequence>MPSASVPGGLRGVRIPRLARRRVARRCGAAADRAPSNAFMTAVPRILTRL</sequence>
<dbReference type="AlphaFoldDB" id="A0A6J4UH13"/>
<accession>A0A6J4UH13</accession>
<evidence type="ECO:0000313" key="1">
    <source>
        <dbReference type="EMBL" id="CAA9550548.1"/>
    </source>
</evidence>
<proteinExistence type="predicted"/>
<organism evidence="1">
    <name type="scientific">uncultured Thermomicrobiales bacterium</name>
    <dbReference type="NCBI Taxonomy" id="1645740"/>
    <lineage>
        <taxon>Bacteria</taxon>
        <taxon>Pseudomonadati</taxon>
        <taxon>Thermomicrobiota</taxon>
        <taxon>Thermomicrobia</taxon>
        <taxon>Thermomicrobiales</taxon>
        <taxon>environmental samples</taxon>
    </lineage>
</organism>
<dbReference type="EMBL" id="CADCWG010000110">
    <property type="protein sequence ID" value="CAA9550548.1"/>
    <property type="molecule type" value="Genomic_DNA"/>
</dbReference>
<reference evidence="1" key="1">
    <citation type="submission" date="2020-02" db="EMBL/GenBank/DDBJ databases">
        <authorList>
            <person name="Meier V. D."/>
        </authorList>
    </citation>
    <scope>NUCLEOTIDE SEQUENCE</scope>
    <source>
        <strain evidence="1">AVDCRST_MAG49</strain>
    </source>
</reference>